<dbReference type="InterPro" id="IPR011042">
    <property type="entry name" value="6-blade_b-propeller_TolB-like"/>
</dbReference>
<dbReference type="STRING" id="1533.SAMN05443638_10431"/>
<keyword evidence="2" id="KW-1185">Reference proteome</keyword>
<dbReference type="Proteomes" id="UP000184035">
    <property type="component" value="Unassembled WGS sequence"/>
</dbReference>
<gene>
    <name evidence="1" type="ORF">SAMN05443638_10431</name>
</gene>
<reference evidence="1 2" key="1">
    <citation type="submission" date="2016-11" db="EMBL/GenBank/DDBJ databases">
        <authorList>
            <person name="Jaros S."/>
            <person name="Januszkiewicz K."/>
            <person name="Wedrychowicz H."/>
        </authorList>
    </citation>
    <scope>NUCLEOTIDE SEQUENCE [LARGE SCALE GENOMIC DNA]</scope>
    <source>
        <strain evidence="1 2">DSM 2631</strain>
    </source>
</reference>
<dbReference type="AlphaFoldDB" id="A0A1M4U4C8"/>
<dbReference type="EMBL" id="FQVM01000004">
    <property type="protein sequence ID" value="SHE51589.1"/>
    <property type="molecule type" value="Genomic_DNA"/>
</dbReference>
<accession>A0A1M4U4C8</accession>
<dbReference type="InterPro" id="IPR011041">
    <property type="entry name" value="Quinoprot_gluc/sorb_DH_b-prop"/>
</dbReference>
<name>A0A1M4U4C8_9CLOT</name>
<evidence type="ECO:0000313" key="1">
    <source>
        <dbReference type="EMBL" id="SHE51589.1"/>
    </source>
</evidence>
<proteinExistence type="predicted"/>
<sequence length="394" mass="44721">MLEKILKVSSAFILILALALGFLFLTKNQEIDILKGNCKIKVVYKGIDKGVALDFDEEGNLYLAKEKGIEAIYSNGVVKELIKDDSFKISSMRYLKNKIYYIDRNYFKVLDLNNMETEVLMNNLPTYGQLNETKILASSDNIYISIGTVTNSGVAENLEEKGMVYDLSPKPLTLSGINFGENITGPFLPYGSGGIKGQIINSNFPGNGVVIKYSLKNKKSNLFSWGIKNIKSWDTNSKGEIYSIIEGMDNIGVRAIEGDNDYLYKLEENKWYGWPDYSGGEPITSEKFLVNGERGEFILDNHPTTEIPKAFYNHNNLGSLEALVIDKMNELNKVEKIYFYDKKDKKLSTLTYDCLIDDIITFKDDEDIKDIRIFKNKLYLLSNKKNIIFSVEII</sequence>
<protein>
    <recommendedName>
        <fullName evidence="3">Glucose / Sorbosone dehydrogenase</fullName>
    </recommendedName>
</protein>
<dbReference type="SUPFAM" id="SSF50952">
    <property type="entry name" value="Soluble quinoprotein glucose dehydrogenase"/>
    <property type="match status" value="1"/>
</dbReference>
<evidence type="ECO:0008006" key="3">
    <source>
        <dbReference type="Google" id="ProtNLM"/>
    </source>
</evidence>
<organism evidence="1 2">
    <name type="scientific">Clostridium fallax</name>
    <dbReference type="NCBI Taxonomy" id="1533"/>
    <lineage>
        <taxon>Bacteria</taxon>
        <taxon>Bacillati</taxon>
        <taxon>Bacillota</taxon>
        <taxon>Clostridia</taxon>
        <taxon>Eubacteriales</taxon>
        <taxon>Clostridiaceae</taxon>
        <taxon>Clostridium</taxon>
    </lineage>
</organism>
<dbReference type="Gene3D" id="2.120.10.30">
    <property type="entry name" value="TolB, C-terminal domain"/>
    <property type="match status" value="1"/>
</dbReference>
<evidence type="ECO:0000313" key="2">
    <source>
        <dbReference type="Proteomes" id="UP000184035"/>
    </source>
</evidence>